<keyword evidence="1" id="KW-1133">Transmembrane helix</keyword>
<reference evidence="2 3" key="1">
    <citation type="journal article" date="2011" name="J. Exp. Med.">
        <title>A live-attenuated chlamydial vaccine protects against trachoma in nonhuman primates.</title>
        <authorList>
            <person name="Kari L."/>
            <person name="Whitmire W.M."/>
            <person name="Olivares-Zavaleta N."/>
            <person name="Goheen M.M."/>
            <person name="Taylor L.D."/>
            <person name="Carlson J.H."/>
            <person name="Sturdevant G.L."/>
            <person name="Lu C."/>
            <person name="Bakios L.E."/>
            <person name="Randall L.B."/>
            <person name="Parnell M.J."/>
            <person name="Zhong G."/>
            <person name="Caldwell H.D."/>
        </authorList>
    </citation>
    <scope>NUCLEOTIDE SEQUENCE [LARGE SCALE GENOMIC DNA]</scope>
    <source>
        <strain evidence="2 3">A2497</strain>
    </source>
</reference>
<dbReference type="KEGG" id="cra:CTO_0671"/>
<evidence type="ECO:0000256" key="1">
    <source>
        <dbReference type="SAM" id="Phobius"/>
    </source>
</evidence>
<keyword evidence="1" id="KW-0812">Transmembrane</keyword>
<name>G4NMR3_CHLT4</name>
<feature type="transmembrane region" description="Helical" evidence="1">
    <location>
        <begin position="218"/>
        <end position="244"/>
    </location>
</feature>
<dbReference type="PATRIC" id="fig|580047.4.peg.682"/>
<sequence length="271" mass="28459">MEVSTMAATVPIASPVGRLLSSATATTLRGNATSLRSKLNSVDDLFDLISSSCTLARVAPGTTVSETQQQQLSTIETTLDSARSASNAVQAGCGIVQLLTGGLFFKTNPDGSFQLDPVSQQRTLLSPLSLLSKVTRLASKVLGTVKFMGSQAFPVYQLGAHATGIGLSASAFGTVSSAFDVAENSREVLGNLKQNKPTEGTSKENGFMARLKRARASMFNLLCSIFDLLAQAFCFISDAVSTAFMGVHTAFIVGIFCFLSALGNVILSFAF</sequence>
<proteinExistence type="predicted"/>
<evidence type="ECO:0000313" key="3">
    <source>
        <dbReference type="Proteomes" id="UP000009287"/>
    </source>
</evidence>
<feature type="transmembrane region" description="Helical" evidence="1">
    <location>
        <begin position="250"/>
        <end position="270"/>
    </location>
</feature>
<evidence type="ECO:0000313" key="2">
    <source>
        <dbReference type="EMBL" id="AEP35491.1"/>
    </source>
</evidence>
<dbReference type="AlphaFoldDB" id="G4NMR3"/>
<gene>
    <name evidence="2" type="ordered locus">CTO_0671</name>
</gene>
<organism evidence="2 3">
    <name type="scientific">Chlamydia trachomatis serovar A (strain A2497)</name>
    <dbReference type="NCBI Taxonomy" id="580047"/>
    <lineage>
        <taxon>Bacteria</taxon>
        <taxon>Pseudomonadati</taxon>
        <taxon>Chlamydiota</taxon>
        <taxon>Chlamydiia</taxon>
        <taxon>Chlamydiales</taxon>
        <taxon>Chlamydiaceae</taxon>
        <taxon>Chlamydia/Chlamydophila group</taxon>
        <taxon>Chlamydia</taxon>
    </lineage>
</organism>
<accession>G4NMR3</accession>
<dbReference type="Proteomes" id="UP000009287">
    <property type="component" value="Chromosome"/>
</dbReference>
<dbReference type="EMBL" id="CP002401">
    <property type="protein sequence ID" value="AEP35491.1"/>
    <property type="molecule type" value="Genomic_DNA"/>
</dbReference>
<protein>
    <submittedName>
        <fullName evidence="2">Uncharacterized protein</fullName>
    </submittedName>
</protein>
<keyword evidence="1" id="KW-0472">Membrane</keyword>